<comment type="caution">
    <text evidence="1">The sequence shown here is derived from an EMBL/GenBank/DDBJ whole genome shotgun (WGS) entry which is preliminary data.</text>
</comment>
<gene>
    <name evidence="1" type="ORF">RCL2_002550000</name>
</gene>
<protein>
    <submittedName>
        <fullName evidence="1">Uncharacterized protein</fullName>
    </submittedName>
</protein>
<dbReference type="OrthoDB" id="2371840at2759"/>
<evidence type="ECO:0000313" key="1">
    <source>
        <dbReference type="EMBL" id="GES98971.1"/>
    </source>
</evidence>
<dbReference type="AlphaFoldDB" id="A0A8H3M7I4"/>
<dbReference type="EMBL" id="BLAL01000276">
    <property type="protein sequence ID" value="GES98971.1"/>
    <property type="molecule type" value="Genomic_DNA"/>
</dbReference>
<reference evidence="1" key="1">
    <citation type="submission" date="2019-10" db="EMBL/GenBank/DDBJ databases">
        <title>Conservation and host-specific expression of non-tandemly repeated heterogenous ribosome RNA gene in arbuscular mycorrhizal fungi.</title>
        <authorList>
            <person name="Maeda T."/>
            <person name="Kobayashi Y."/>
            <person name="Nakagawa T."/>
            <person name="Ezawa T."/>
            <person name="Yamaguchi K."/>
            <person name="Bino T."/>
            <person name="Nishimoto Y."/>
            <person name="Shigenobu S."/>
            <person name="Kawaguchi M."/>
        </authorList>
    </citation>
    <scope>NUCLEOTIDE SEQUENCE</scope>
    <source>
        <strain evidence="1">HR1</strain>
    </source>
</reference>
<dbReference type="Proteomes" id="UP000615446">
    <property type="component" value="Unassembled WGS sequence"/>
</dbReference>
<accession>A0A8H3M7I4</accession>
<evidence type="ECO:0000313" key="2">
    <source>
        <dbReference type="Proteomes" id="UP000615446"/>
    </source>
</evidence>
<proteinExistence type="predicted"/>
<name>A0A8H3M7I4_9GLOM</name>
<organism evidence="1 2">
    <name type="scientific">Rhizophagus clarus</name>
    <dbReference type="NCBI Taxonomy" id="94130"/>
    <lineage>
        <taxon>Eukaryota</taxon>
        <taxon>Fungi</taxon>
        <taxon>Fungi incertae sedis</taxon>
        <taxon>Mucoromycota</taxon>
        <taxon>Glomeromycotina</taxon>
        <taxon>Glomeromycetes</taxon>
        <taxon>Glomerales</taxon>
        <taxon>Glomeraceae</taxon>
        <taxon>Rhizophagus</taxon>
    </lineage>
</organism>
<sequence length="399" mass="46419">MQKYASNLEQINKAIKQIHLSDTPACHPANDLKVYMIDSCQKIDVQYKQLQDHLSNADYYTEVDLESFLPKNAIQYHFIKNLQIQFPVTLYRYYQGNYLSTINYIWKVSSNPEDRSETAHARAIATICHSISLDKCEKYIKKVLVKRTKFDIFWNEMDAYFNKNYQQLMIDEKFIPGTILISSKEWIRLQFQPTNLTTESAKQYTGHFNIKFMYVSFICADDKHKVSIGKDVNTSTGVRNRKTMVFQETSLVACDHDFTKLSLTPFVIFFCNIPESIEILFIVERNFDMLIAMRTTPHHSWTNPAERIISILNLGLQGVALKFRDAMSPESETALVKLDTLDEIHAAAKTNPTLQNDLRECIKHVQLLLESCTERLVLHQCYNPTEKTTIEEFFNVFKI</sequence>